<name>A0A8X7VMJ2_BRACI</name>
<comment type="caution">
    <text evidence="3">The sequence shown here is derived from an EMBL/GenBank/DDBJ whole genome shotgun (WGS) entry which is preliminary data.</text>
</comment>
<dbReference type="Pfam" id="PF03078">
    <property type="entry name" value="ATHILA"/>
    <property type="match status" value="1"/>
</dbReference>
<gene>
    <name evidence="3" type="ORF">Bca52824_017675</name>
</gene>
<feature type="compositionally biased region" description="Basic and acidic residues" evidence="1">
    <location>
        <begin position="64"/>
        <end position="74"/>
    </location>
</feature>
<evidence type="ECO:0000259" key="2">
    <source>
        <dbReference type="Pfam" id="PF03078"/>
    </source>
</evidence>
<evidence type="ECO:0000313" key="4">
    <source>
        <dbReference type="Proteomes" id="UP000886595"/>
    </source>
</evidence>
<proteinExistence type="predicted"/>
<organism evidence="3 4">
    <name type="scientific">Brassica carinata</name>
    <name type="common">Ethiopian mustard</name>
    <name type="synonym">Abyssinian cabbage</name>
    <dbReference type="NCBI Taxonomy" id="52824"/>
    <lineage>
        <taxon>Eukaryota</taxon>
        <taxon>Viridiplantae</taxon>
        <taxon>Streptophyta</taxon>
        <taxon>Embryophyta</taxon>
        <taxon>Tracheophyta</taxon>
        <taxon>Spermatophyta</taxon>
        <taxon>Magnoliopsida</taxon>
        <taxon>eudicotyledons</taxon>
        <taxon>Gunneridae</taxon>
        <taxon>Pentapetalae</taxon>
        <taxon>rosids</taxon>
        <taxon>malvids</taxon>
        <taxon>Brassicales</taxon>
        <taxon>Brassicaceae</taxon>
        <taxon>Brassiceae</taxon>
        <taxon>Brassica</taxon>
    </lineage>
</organism>
<sequence>MLRKKAQAKKAGHRLVDGANKQPKDEGKRVVDVGHKTSEEDGKRLASDERVLDDAYKKAKKDGKRVAVGDDKNTPSKKARAPRSHSVGPLVLEKNTKKDAEKPTPPTKIRIKAPNPKTLAPPPLEPVDATVEEASSPNGNVAEQETFENLGFNPHRDRQKKPTEVELLEQMRQGVSWPPTRFADVRLMRELEIDQDMKDLLALMNMDSFYSMAHPTYKEVSCQFMASLEVTFHSSLHEEQGWGRITFKIDGKPYFMTFTEIGEVLGLKDLKESSLPKLKGLPKGKTLAHFTYKFLSGKDRVSSRDKNASIRHPSVRYLHRLIVHTIYPRKEPSNVNGEDLNLMHQAIQHFALPPHLPEVPTDFYAEFGMVGYFVRRLMYYKE</sequence>
<evidence type="ECO:0000313" key="3">
    <source>
        <dbReference type="EMBL" id="KAG2314553.1"/>
    </source>
</evidence>
<evidence type="ECO:0000256" key="1">
    <source>
        <dbReference type="SAM" id="MobiDB-lite"/>
    </source>
</evidence>
<keyword evidence="4" id="KW-1185">Reference proteome</keyword>
<feature type="compositionally biased region" description="Basic and acidic residues" evidence="1">
    <location>
        <begin position="22"/>
        <end position="57"/>
    </location>
</feature>
<reference evidence="3 4" key="1">
    <citation type="submission" date="2020-02" db="EMBL/GenBank/DDBJ databases">
        <authorList>
            <person name="Ma Q."/>
            <person name="Huang Y."/>
            <person name="Song X."/>
            <person name="Pei D."/>
        </authorList>
    </citation>
    <scope>NUCLEOTIDE SEQUENCE [LARGE SCALE GENOMIC DNA]</scope>
    <source>
        <strain evidence="3">Sxm20200214</strain>
        <tissue evidence="3">Leaf</tissue>
    </source>
</reference>
<dbReference type="InterPro" id="IPR004312">
    <property type="entry name" value="ATHILA_Orf1_C"/>
</dbReference>
<dbReference type="OrthoDB" id="1114310at2759"/>
<feature type="region of interest" description="Disordered" evidence="1">
    <location>
        <begin position="1"/>
        <end position="122"/>
    </location>
</feature>
<feature type="compositionally biased region" description="Basic residues" evidence="1">
    <location>
        <begin position="1"/>
        <end position="13"/>
    </location>
</feature>
<accession>A0A8X7VMJ2</accession>
<protein>
    <recommendedName>
        <fullName evidence="2">Arabidopsis retrotransposon Orf1 C-terminal domain-containing protein</fullName>
    </recommendedName>
</protein>
<dbReference type="AlphaFoldDB" id="A0A8X7VMJ2"/>
<dbReference type="EMBL" id="JAAMPC010000004">
    <property type="protein sequence ID" value="KAG2314553.1"/>
    <property type="molecule type" value="Genomic_DNA"/>
</dbReference>
<dbReference type="Proteomes" id="UP000886595">
    <property type="component" value="Unassembled WGS sequence"/>
</dbReference>
<feature type="domain" description="Arabidopsis retrotransposon Orf1 C-terminal" evidence="2">
    <location>
        <begin position="155"/>
        <end position="349"/>
    </location>
</feature>